<dbReference type="OrthoDB" id="4062651at2759"/>
<accession>A0A397SFK6</accession>
<dbReference type="Pfam" id="PF07714">
    <property type="entry name" value="PK_Tyr_Ser-Thr"/>
    <property type="match status" value="1"/>
</dbReference>
<evidence type="ECO:0000259" key="1">
    <source>
        <dbReference type="PROSITE" id="PS50011"/>
    </source>
</evidence>
<dbReference type="GO" id="GO:0005524">
    <property type="term" value="F:ATP binding"/>
    <property type="evidence" value="ECO:0007669"/>
    <property type="project" value="InterPro"/>
</dbReference>
<dbReference type="SMART" id="SM00220">
    <property type="entry name" value="S_TKc"/>
    <property type="match status" value="1"/>
</dbReference>
<proteinExistence type="predicted"/>
<dbReference type="Proteomes" id="UP000265703">
    <property type="component" value="Unassembled WGS sequence"/>
</dbReference>
<dbReference type="AlphaFoldDB" id="A0A397SFK6"/>
<keyword evidence="2" id="KW-0418">Kinase</keyword>
<dbReference type="InterPro" id="IPR011009">
    <property type="entry name" value="Kinase-like_dom_sf"/>
</dbReference>
<protein>
    <submittedName>
        <fullName evidence="2">Kinase-like domain-containing protein</fullName>
    </submittedName>
</protein>
<dbReference type="InterPro" id="IPR000719">
    <property type="entry name" value="Prot_kinase_dom"/>
</dbReference>
<dbReference type="PROSITE" id="PS50011">
    <property type="entry name" value="PROTEIN_KINASE_DOM"/>
    <property type="match status" value="1"/>
</dbReference>
<keyword evidence="2" id="KW-0808">Transferase</keyword>
<dbReference type="STRING" id="658196.A0A397SFK6"/>
<evidence type="ECO:0000313" key="2">
    <source>
        <dbReference type="EMBL" id="RIA83025.1"/>
    </source>
</evidence>
<dbReference type="PANTHER" id="PTHR44329">
    <property type="entry name" value="SERINE/THREONINE-PROTEIN KINASE TNNI3K-RELATED"/>
    <property type="match status" value="1"/>
</dbReference>
<keyword evidence="3" id="KW-1185">Reference proteome</keyword>
<gene>
    <name evidence="2" type="ORF">C1645_834448</name>
</gene>
<comment type="caution">
    <text evidence="2">The sequence shown here is derived from an EMBL/GenBank/DDBJ whole genome shotgun (WGS) entry which is preliminary data.</text>
</comment>
<organism evidence="2 3">
    <name type="scientific">Glomus cerebriforme</name>
    <dbReference type="NCBI Taxonomy" id="658196"/>
    <lineage>
        <taxon>Eukaryota</taxon>
        <taxon>Fungi</taxon>
        <taxon>Fungi incertae sedis</taxon>
        <taxon>Mucoromycota</taxon>
        <taxon>Glomeromycotina</taxon>
        <taxon>Glomeromycetes</taxon>
        <taxon>Glomerales</taxon>
        <taxon>Glomeraceae</taxon>
        <taxon>Glomus</taxon>
    </lineage>
</organism>
<dbReference type="Gene3D" id="1.10.510.10">
    <property type="entry name" value="Transferase(Phosphotransferase) domain 1"/>
    <property type="match status" value="1"/>
</dbReference>
<feature type="domain" description="Protein kinase" evidence="1">
    <location>
        <begin position="53"/>
        <end position="313"/>
    </location>
</feature>
<dbReference type="Pfam" id="PF00069">
    <property type="entry name" value="Pkinase"/>
    <property type="match status" value="1"/>
</dbReference>
<dbReference type="InterPro" id="IPR051681">
    <property type="entry name" value="Ser/Thr_Kinases-Pseudokinases"/>
</dbReference>
<reference evidence="2 3" key="1">
    <citation type="submission" date="2018-06" db="EMBL/GenBank/DDBJ databases">
        <title>Comparative genomics reveals the genomic features of Rhizophagus irregularis, R. cerebriforme, R. diaphanum and Gigaspora rosea, and their symbiotic lifestyle signature.</title>
        <authorList>
            <person name="Morin E."/>
            <person name="San Clemente H."/>
            <person name="Chen E.C.H."/>
            <person name="De La Providencia I."/>
            <person name="Hainaut M."/>
            <person name="Kuo A."/>
            <person name="Kohler A."/>
            <person name="Murat C."/>
            <person name="Tang N."/>
            <person name="Roy S."/>
            <person name="Loubradou J."/>
            <person name="Henrissat B."/>
            <person name="Grigoriev I.V."/>
            <person name="Corradi N."/>
            <person name="Roux C."/>
            <person name="Martin F.M."/>
        </authorList>
    </citation>
    <scope>NUCLEOTIDE SEQUENCE [LARGE SCALE GENOMIC DNA]</scope>
    <source>
        <strain evidence="2 3">DAOM 227022</strain>
    </source>
</reference>
<dbReference type="InterPro" id="IPR001245">
    <property type="entry name" value="Ser-Thr/Tyr_kinase_cat_dom"/>
</dbReference>
<dbReference type="Gene3D" id="3.30.200.20">
    <property type="entry name" value="Phosphorylase Kinase, domain 1"/>
    <property type="match status" value="1"/>
</dbReference>
<evidence type="ECO:0000313" key="3">
    <source>
        <dbReference type="Proteomes" id="UP000265703"/>
    </source>
</evidence>
<name>A0A397SFK6_9GLOM</name>
<dbReference type="GO" id="GO:0004674">
    <property type="term" value="F:protein serine/threonine kinase activity"/>
    <property type="evidence" value="ECO:0007669"/>
    <property type="project" value="TreeGrafter"/>
</dbReference>
<sequence>MNETFVRLFIRCPTGCTKAATSYYWKHETDGGYVQISDRIRLKCTKCLMIRHIADCSFACDGHLGEYRHALEKSFAVALAITVKQSKCITMKRNSHNQKYAHIQNIQIISLKFSGNGFKYLFSHNGENRKRKRMERRISFVLLTPELLEFGEKIGAGAFKDCYSGKYKGASFHYLKKPVAIGKLRAPMLSESELKETMKEIEILRKLQHPNIDLKPANILISSDLRAKINDFGLGRVQYEYASIHSQVGTPIWQAPELWSLYPSYSKNVDVSTVYACGLIFWEINTWGKQVRDKGTRPPTDINTLEDYRPALI</sequence>
<dbReference type="SUPFAM" id="SSF56112">
    <property type="entry name" value="Protein kinase-like (PK-like)"/>
    <property type="match status" value="1"/>
</dbReference>
<dbReference type="EMBL" id="QKYT01000607">
    <property type="protein sequence ID" value="RIA83025.1"/>
    <property type="molecule type" value="Genomic_DNA"/>
</dbReference>